<dbReference type="NCBIfam" id="NF003792">
    <property type="entry name" value="PRK05380.1"/>
    <property type="match status" value="1"/>
</dbReference>
<evidence type="ECO:0000256" key="7">
    <source>
        <dbReference type="ARBA" id="ARBA00022962"/>
    </source>
</evidence>
<dbReference type="Pfam" id="PF06418">
    <property type="entry name" value="CTP_synth_N"/>
    <property type="match status" value="1"/>
</dbReference>
<dbReference type="InterPro" id="IPR029062">
    <property type="entry name" value="Class_I_gatase-like"/>
</dbReference>
<dbReference type="GO" id="GO:0003883">
    <property type="term" value="F:CTP synthase activity"/>
    <property type="evidence" value="ECO:0007669"/>
    <property type="project" value="UniProtKB-UniRule"/>
</dbReference>
<evidence type="ECO:0000259" key="13">
    <source>
        <dbReference type="Pfam" id="PF00117"/>
    </source>
</evidence>
<dbReference type="InterPro" id="IPR017456">
    <property type="entry name" value="CTP_synthase_N"/>
</dbReference>
<dbReference type="STRING" id="569365.A0A0D2AJZ4"/>
<dbReference type="SUPFAM" id="SSF52540">
    <property type="entry name" value="P-loop containing nucleoside triphosphate hydrolases"/>
    <property type="match status" value="1"/>
</dbReference>
<evidence type="ECO:0000313" key="16">
    <source>
        <dbReference type="Proteomes" id="UP000054466"/>
    </source>
</evidence>
<name>A0A0D2AJZ4_9EURO</name>
<reference evidence="15 16" key="1">
    <citation type="submission" date="2015-01" db="EMBL/GenBank/DDBJ databases">
        <title>The Genome Sequence of Cladophialophora immunda CBS83496.</title>
        <authorList>
            <consortium name="The Broad Institute Genomics Platform"/>
            <person name="Cuomo C."/>
            <person name="de Hoog S."/>
            <person name="Gorbushina A."/>
            <person name="Stielow B."/>
            <person name="Teixiera M."/>
            <person name="Abouelleil A."/>
            <person name="Chapman S.B."/>
            <person name="Priest M."/>
            <person name="Young S.K."/>
            <person name="Wortman J."/>
            <person name="Nusbaum C."/>
            <person name="Birren B."/>
        </authorList>
    </citation>
    <scope>NUCLEOTIDE SEQUENCE [LARGE SCALE GENOMIC DNA]</scope>
    <source>
        <strain evidence="15 16">CBS 83496</strain>
    </source>
</reference>
<protein>
    <recommendedName>
        <fullName evidence="11 12">CTP synthase</fullName>
        <ecNumber evidence="3 12">6.3.4.2</ecNumber>
    </recommendedName>
    <alternativeName>
        <fullName evidence="12">UTP--ammonia ligase</fullName>
    </alternativeName>
</protein>
<evidence type="ECO:0000256" key="4">
    <source>
        <dbReference type="ARBA" id="ARBA00022598"/>
    </source>
</evidence>
<evidence type="ECO:0000256" key="5">
    <source>
        <dbReference type="ARBA" id="ARBA00022741"/>
    </source>
</evidence>
<dbReference type="Gene3D" id="3.40.50.300">
    <property type="entry name" value="P-loop containing nucleotide triphosphate hydrolases"/>
    <property type="match status" value="1"/>
</dbReference>
<organism evidence="15 16">
    <name type="scientific">Cladophialophora immunda</name>
    <dbReference type="NCBI Taxonomy" id="569365"/>
    <lineage>
        <taxon>Eukaryota</taxon>
        <taxon>Fungi</taxon>
        <taxon>Dikarya</taxon>
        <taxon>Ascomycota</taxon>
        <taxon>Pezizomycotina</taxon>
        <taxon>Eurotiomycetes</taxon>
        <taxon>Chaetothyriomycetidae</taxon>
        <taxon>Chaetothyriales</taxon>
        <taxon>Herpotrichiellaceae</taxon>
        <taxon>Cladophialophora</taxon>
    </lineage>
</organism>
<dbReference type="VEuPathDB" id="FungiDB:PV07_08440"/>
<feature type="domain" description="Glutamine amidotransferase" evidence="13">
    <location>
        <begin position="317"/>
        <end position="552"/>
    </location>
</feature>
<dbReference type="Gene3D" id="3.40.50.880">
    <property type="match status" value="1"/>
</dbReference>
<dbReference type="FunFam" id="3.40.50.300:FF:000207">
    <property type="entry name" value="CTP synthase"/>
    <property type="match status" value="1"/>
</dbReference>
<keyword evidence="5 12" id="KW-0547">Nucleotide-binding</keyword>
<dbReference type="HOGENOM" id="CLU_011675_5_0_1"/>
<dbReference type="GeneID" id="27347634"/>
<keyword evidence="8 12" id="KW-0665">Pyrimidine biosynthesis</keyword>
<comment type="function">
    <text evidence="10 12">Catalyzes the ATP-dependent amination of UTP to CTP with either L-glutamine or ammonia as the source of nitrogen.</text>
</comment>
<dbReference type="PANTHER" id="PTHR11550">
    <property type="entry name" value="CTP SYNTHASE"/>
    <property type="match status" value="1"/>
</dbReference>
<dbReference type="GO" id="GO:0005524">
    <property type="term" value="F:ATP binding"/>
    <property type="evidence" value="ECO:0007669"/>
    <property type="project" value="UniProtKB-KW"/>
</dbReference>
<dbReference type="SUPFAM" id="SSF52317">
    <property type="entry name" value="Class I glutamine amidotransferase-like"/>
    <property type="match status" value="1"/>
</dbReference>
<dbReference type="CDD" id="cd01746">
    <property type="entry name" value="GATase1_CTP_Synthase"/>
    <property type="match status" value="1"/>
</dbReference>
<dbReference type="InterPro" id="IPR033828">
    <property type="entry name" value="GATase1_CTP_Synthase"/>
</dbReference>
<dbReference type="GO" id="GO:0044210">
    <property type="term" value="P:'de novo' CTP biosynthetic process"/>
    <property type="evidence" value="ECO:0007669"/>
    <property type="project" value="UniProtKB-UniRule"/>
</dbReference>
<evidence type="ECO:0000256" key="6">
    <source>
        <dbReference type="ARBA" id="ARBA00022840"/>
    </source>
</evidence>
<evidence type="ECO:0000259" key="14">
    <source>
        <dbReference type="Pfam" id="PF06418"/>
    </source>
</evidence>
<comment type="pathway">
    <text evidence="1 12">Pyrimidine metabolism; CTP biosynthesis via de novo pathway; CTP from UDP: step 2/2.</text>
</comment>
<dbReference type="RefSeq" id="XP_016245463.1">
    <property type="nucleotide sequence ID" value="XM_016395607.1"/>
</dbReference>
<dbReference type="GO" id="GO:0005737">
    <property type="term" value="C:cytoplasm"/>
    <property type="evidence" value="ECO:0007669"/>
    <property type="project" value="TreeGrafter"/>
</dbReference>
<dbReference type="OrthoDB" id="1739076at2759"/>
<dbReference type="EMBL" id="KN847044">
    <property type="protein sequence ID" value="KIW25247.1"/>
    <property type="molecule type" value="Genomic_DNA"/>
</dbReference>
<evidence type="ECO:0000256" key="12">
    <source>
        <dbReference type="RuleBase" id="RU810713"/>
    </source>
</evidence>
<proteinExistence type="inferred from homology"/>
<dbReference type="UniPathway" id="UPA00159">
    <property type="reaction ID" value="UER00277"/>
</dbReference>
<keyword evidence="4 12" id="KW-0436">Ligase</keyword>
<dbReference type="Proteomes" id="UP000054466">
    <property type="component" value="Unassembled WGS sequence"/>
</dbReference>
<dbReference type="EC" id="6.3.4.2" evidence="3 12"/>
<comment type="similarity">
    <text evidence="2 12">Belongs to the CTP synthase family.</text>
</comment>
<evidence type="ECO:0000256" key="11">
    <source>
        <dbReference type="ARBA" id="ARBA00070745"/>
    </source>
</evidence>
<dbReference type="FunFam" id="3.40.50.880:FF:000005">
    <property type="entry name" value="CTP synthase"/>
    <property type="match status" value="1"/>
</dbReference>
<dbReference type="Pfam" id="PF00117">
    <property type="entry name" value="GATase"/>
    <property type="match status" value="1"/>
</dbReference>
<evidence type="ECO:0000256" key="3">
    <source>
        <dbReference type="ARBA" id="ARBA00012291"/>
    </source>
</evidence>
<dbReference type="PROSITE" id="PS51273">
    <property type="entry name" value="GATASE_TYPE_1"/>
    <property type="match status" value="1"/>
</dbReference>
<dbReference type="GO" id="GO:0019856">
    <property type="term" value="P:pyrimidine nucleobase biosynthetic process"/>
    <property type="evidence" value="ECO:0007669"/>
    <property type="project" value="TreeGrafter"/>
</dbReference>
<dbReference type="PANTHER" id="PTHR11550:SF0">
    <property type="entry name" value="CTP SYNTHASE-RELATED"/>
    <property type="match status" value="1"/>
</dbReference>
<comment type="catalytic activity">
    <reaction evidence="9 12">
        <text>UTP + L-glutamine + ATP + H2O = CTP + L-glutamate + ADP + phosphate + 2 H(+)</text>
        <dbReference type="Rhea" id="RHEA:26426"/>
        <dbReference type="ChEBI" id="CHEBI:15377"/>
        <dbReference type="ChEBI" id="CHEBI:15378"/>
        <dbReference type="ChEBI" id="CHEBI:29985"/>
        <dbReference type="ChEBI" id="CHEBI:30616"/>
        <dbReference type="ChEBI" id="CHEBI:37563"/>
        <dbReference type="ChEBI" id="CHEBI:43474"/>
        <dbReference type="ChEBI" id="CHEBI:46398"/>
        <dbReference type="ChEBI" id="CHEBI:58359"/>
        <dbReference type="ChEBI" id="CHEBI:456216"/>
        <dbReference type="EC" id="6.3.4.2"/>
    </reaction>
</comment>
<keyword evidence="7 12" id="KW-0315">Glutamine amidotransferase</keyword>
<gene>
    <name evidence="15" type="ORF">PV07_08440</name>
</gene>
<dbReference type="InterPro" id="IPR027417">
    <property type="entry name" value="P-loop_NTPase"/>
</dbReference>
<accession>A0A0D2AJZ4</accession>
<dbReference type="NCBIfam" id="TIGR00337">
    <property type="entry name" value="PyrG"/>
    <property type="match status" value="1"/>
</dbReference>
<keyword evidence="16" id="KW-1185">Reference proteome</keyword>
<dbReference type="InterPro" id="IPR017926">
    <property type="entry name" value="GATASE"/>
</dbReference>
<evidence type="ECO:0000256" key="10">
    <source>
        <dbReference type="ARBA" id="ARBA00054275"/>
    </source>
</evidence>
<keyword evidence="6 12" id="KW-0067">ATP-binding</keyword>
<evidence type="ECO:0000313" key="15">
    <source>
        <dbReference type="EMBL" id="KIW25247.1"/>
    </source>
</evidence>
<feature type="domain" description="CTP synthase N-terminal" evidence="14">
    <location>
        <begin position="2"/>
        <end position="269"/>
    </location>
</feature>
<evidence type="ECO:0000256" key="8">
    <source>
        <dbReference type="ARBA" id="ARBA00022975"/>
    </source>
</evidence>
<dbReference type="InterPro" id="IPR004468">
    <property type="entry name" value="CTP_synthase"/>
</dbReference>
<sequence length="606" mass="67261">MKYVLVSGGVISGIGKGIIASSTGLLLKTVGLKVTAIKIDPYLNVDAGTMAPTEHGECFVLDDGGEVDLDLGNYERYLNVTLTFENSITTGKVYQQVIERERRGDYLGKTVQVVPHITNAIQDWIERVARIPVDDTKEQPDVCIIELGGTVGDIESAPFIEAMRQLRRRAGRDNFIHIHVSLVPVIGSEQKTKPTQQAIRDVRSAGLAPDLIACRCQEQLVEATTNKIAMFCQVEPSQVLAVHDVKSTYHVPMLLEEQGLPDQLRELFRLDAYKIAPSLVTKGQQIWQEWKRLTTPQDRFLDSEKVNIALVGKYTNLHDSYLSVIKALEHSAMACRRKLNLVWVDASNLEKPTLDSNPEKYHKAWHELCTADGVLVPGGFGHRGTEGMIAAANWARTKPKPYLGICLGMQVAVVEFARNVCGLKSAHSVELDGQTPDPVVIFMPEIDKTTMGGNMRLGLRPTIFQENTQWSRLRKLYNNEPSINERHRHRYEVNPDYIARLSDAGLTFIGKDDKGERMEVMELKEHPFFVGVQFHPEYLSRVLRPSPPYLGFVAASAGMLEQAFSAVAARNESLVGEVVHPPHENGVKGALTNGMSQVSLSSSSGF</sequence>
<evidence type="ECO:0000256" key="1">
    <source>
        <dbReference type="ARBA" id="ARBA00005171"/>
    </source>
</evidence>
<evidence type="ECO:0000256" key="2">
    <source>
        <dbReference type="ARBA" id="ARBA00007533"/>
    </source>
</evidence>
<dbReference type="CDD" id="cd03113">
    <property type="entry name" value="CTPS_N"/>
    <property type="match status" value="1"/>
</dbReference>
<dbReference type="AlphaFoldDB" id="A0A0D2AJZ4"/>
<dbReference type="GO" id="GO:0042802">
    <property type="term" value="F:identical protein binding"/>
    <property type="evidence" value="ECO:0007669"/>
    <property type="project" value="TreeGrafter"/>
</dbReference>
<dbReference type="GO" id="GO:0097268">
    <property type="term" value="C:cytoophidium"/>
    <property type="evidence" value="ECO:0007669"/>
    <property type="project" value="TreeGrafter"/>
</dbReference>
<evidence type="ECO:0000256" key="9">
    <source>
        <dbReference type="ARBA" id="ARBA00047781"/>
    </source>
</evidence>